<evidence type="ECO:0000256" key="4">
    <source>
        <dbReference type="ARBA" id="ARBA00023163"/>
    </source>
</evidence>
<protein>
    <submittedName>
        <fullName evidence="6">ArgP/LysG family DNA-binding transcriptional regulator</fullName>
    </submittedName>
</protein>
<dbReference type="AlphaFoldDB" id="A0A2R3Q803"/>
<gene>
    <name evidence="6" type="ORF">C6568_00615</name>
</gene>
<dbReference type="OrthoDB" id="3252676at2"/>
<comment type="similarity">
    <text evidence="1">Belongs to the LysR transcriptional regulatory family.</text>
</comment>
<accession>A0A2R3Q803</accession>
<name>A0A2R3Q803_9BURK</name>
<dbReference type="SUPFAM" id="SSF53850">
    <property type="entry name" value="Periplasmic binding protein-like II"/>
    <property type="match status" value="1"/>
</dbReference>
<keyword evidence="7" id="KW-1185">Reference proteome</keyword>
<dbReference type="RefSeq" id="WP_106682405.1">
    <property type="nucleotide sequence ID" value="NZ_CP027667.1"/>
</dbReference>
<keyword evidence="3 6" id="KW-0238">DNA-binding</keyword>
<dbReference type="NCBIfam" id="TIGR03298">
    <property type="entry name" value="argP"/>
    <property type="match status" value="1"/>
</dbReference>
<dbReference type="Gene3D" id="3.40.190.290">
    <property type="match status" value="1"/>
</dbReference>
<evidence type="ECO:0000259" key="5">
    <source>
        <dbReference type="PROSITE" id="PS50931"/>
    </source>
</evidence>
<dbReference type="Proteomes" id="UP000237925">
    <property type="component" value="Chromosome"/>
</dbReference>
<dbReference type="PROSITE" id="PS50931">
    <property type="entry name" value="HTH_LYSR"/>
    <property type="match status" value="1"/>
</dbReference>
<dbReference type="NCBIfam" id="NF009888">
    <property type="entry name" value="PRK13348.1"/>
    <property type="match status" value="1"/>
</dbReference>
<dbReference type="InterPro" id="IPR050176">
    <property type="entry name" value="LTTR"/>
</dbReference>
<keyword evidence="2" id="KW-0805">Transcription regulation</keyword>
<evidence type="ECO:0000256" key="3">
    <source>
        <dbReference type="ARBA" id="ARBA00023125"/>
    </source>
</evidence>
<dbReference type="NCBIfam" id="NF002964">
    <property type="entry name" value="PRK03635.1"/>
    <property type="match status" value="1"/>
</dbReference>
<evidence type="ECO:0000313" key="7">
    <source>
        <dbReference type="Proteomes" id="UP000237925"/>
    </source>
</evidence>
<sequence>MLDYAGLEALAAVLREGSFERAARRLHVTPSAVSQRIKQLEERVGQVLVLRGSPCTGTDAGRRLCLHLEQVQLLENELRRANPDLLAGSSGAPAPTLKLAVNADSLSTWFMDAMAAFTAGGNELLDLRIDDQEHTGERLREGEVIAAVTATGAAIAGCNTWPLGTMSYVAAASPAFIVRHFAHGVTPAALARAPMMIYDRKDRLQERWLQAHGLATRAQPPRHALPSNFGYVRACEVGMGWGMHPTALIANQLAEGTLVALLPNAPLDVPLYWAHPRSAQQSLTRLTQCVMAAARHCLEAPPGAT</sequence>
<dbReference type="PRINTS" id="PR00039">
    <property type="entry name" value="HTHLYSR"/>
</dbReference>
<dbReference type="PANTHER" id="PTHR30579:SF2">
    <property type="entry name" value="HTH-TYPE TRANSCRIPTIONAL REGULATOR ARGP"/>
    <property type="match status" value="1"/>
</dbReference>
<dbReference type="InterPro" id="IPR005119">
    <property type="entry name" value="LysR_subst-bd"/>
</dbReference>
<dbReference type="InterPro" id="IPR017685">
    <property type="entry name" value="ArgP"/>
</dbReference>
<evidence type="ECO:0000256" key="1">
    <source>
        <dbReference type="ARBA" id="ARBA00009437"/>
    </source>
</evidence>
<dbReference type="EMBL" id="CP027667">
    <property type="protein sequence ID" value="AVO47922.1"/>
    <property type="molecule type" value="Genomic_DNA"/>
</dbReference>
<reference evidence="6 7" key="1">
    <citation type="submission" date="2018-03" db="EMBL/GenBank/DDBJ databases">
        <title>Genome sequencing of Melaminivora sp.</title>
        <authorList>
            <person name="Kim S.-J."/>
            <person name="Heo J."/>
            <person name="Ahn J.-H."/>
            <person name="Kwon S.-W."/>
        </authorList>
    </citation>
    <scope>NUCLEOTIDE SEQUENCE [LARGE SCALE GENOMIC DNA]</scope>
    <source>
        <strain evidence="6 7">SC2-9</strain>
    </source>
</reference>
<dbReference type="Gene3D" id="1.10.10.10">
    <property type="entry name" value="Winged helix-like DNA-binding domain superfamily/Winged helix DNA-binding domain"/>
    <property type="match status" value="1"/>
</dbReference>
<feature type="domain" description="HTH lysR-type" evidence="5">
    <location>
        <begin position="2"/>
        <end position="58"/>
    </location>
</feature>
<dbReference type="Pfam" id="PF03466">
    <property type="entry name" value="LysR_substrate"/>
    <property type="match status" value="1"/>
</dbReference>
<dbReference type="InterPro" id="IPR036388">
    <property type="entry name" value="WH-like_DNA-bd_sf"/>
</dbReference>
<dbReference type="SUPFAM" id="SSF46785">
    <property type="entry name" value="Winged helix' DNA-binding domain"/>
    <property type="match status" value="1"/>
</dbReference>
<dbReference type="Pfam" id="PF00126">
    <property type="entry name" value="HTH_1"/>
    <property type="match status" value="1"/>
</dbReference>
<evidence type="ECO:0000313" key="6">
    <source>
        <dbReference type="EMBL" id="AVO47922.1"/>
    </source>
</evidence>
<organism evidence="6 7">
    <name type="scientific">Melaminivora suipulveris</name>
    <dbReference type="NCBI Taxonomy" id="2109913"/>
    <lineage>
        <taxon>Bacteria</taxon>
        <taxon>Pseudomonadati</taxon>
        <taxon>Pseudomonadota</taxon>
        <taxon>Betaproteobacteria</taxon>
        <taxon>Burkholderiales</taxon>
        <taxon>Comamonadaceae</taxon>
        <taxon>Melaminivora</taxon>
    </lineage>
</organism>
<keyword evidence="4" id="KW-0804">Transcription</keyword>
<dbReference type="InterPro" id="IPR000847">
    <property type="entry name" value="LysR_HTH_N"/>
</dbReference>
<evidence type="ECO:0000256" key="2">
    <source>
        <dbReference type="ARBA" id="ARBA00023015"/>
    </source>
</evidence>
<dbReference type="InterPro" id="IPR036390">
    <property type="entry name" value="WH_DNA-bd_sf"/>
</dbReference>
<dbReference type="GO" id="GO:0003700">
    <property type="term" value="F:DNA-binding transcription factor activity"/>
    <property type="evidence" value="ECO:0007669"/>
    <property type="project" value="InterPro"/>
</dbReference>
<dbReference type="PANTHER" id="PTHR30579">
    <property type="entry name" value="TRANSCRIPTIONAL REGULATOR"/>
    <property type="match status" value="1"/>
</dbReference>
<dbReference type="GO" id="GO:0003677">
    <property type="term" value="F:DNA binding"/>
    <property type="evidence" value="ECO:0007669"/>
    <property type="project" value="UniProtKB-KW"/>
</dbReference>
<proteinExistence type="inferred from homology"/>
<dbReference type="KEGG" id="mela:C6568_00615"/>